<accession>F9WSE0</accession>
<feature type="transmembrane region" description="Helical" evidence="2">
    <location>
        <begin position="389"/>
        <end position="409"/>
    </location>
</feature>
<name>F9WSE0_TRYVY</name>
<dbReference type="AlphaFoldDB" id="F9WSE0"/>
<feature type="chain" id="PRO_5003390890" description="Trypanosome variant surface glycoprotein A-type N-terminal domain-containing protein" evidence="3">
    <location>
        <begin position="29"/>
        <end position="410"/>
    </location>
</feature>
<feature type="region of interest" description="Disordered" evidence="1">
    <location>
        <begin position="359"/>
        <end position="384"/>
    </location>
</feature>
<keyword evidence="5" id="KW-1185">Reference proteome</keyword>
<organism evidence="4 5">
    <name type="scientific">Trypanosoma vivax (strain Y486)</name>
    <dbReference type="NCBI Taxonomy" id="1055687"/>
    <lineage>
        <taxon>Eukaryota</taxon>
        <taxon>Discoba</taxon>
        <taxon>Euglenozoa</taxon>
        <taxon>Kinetoplastea</taxon>
        <taxon>Metakinetoplastina</taxon>
        <taxon>Trypanosomatida</taxon>
        <taxon>Trypanosomatidae</taxon>
        <taxon>Trypanosoma</taxon>
        <taxon>Duttonella</taxon>
    </lineage>
</organism>
<dbReference type="SUPFAM" id="SSF58087">
    <property type="entry name" value="Variant surface glycoprotein (N-terminal domain)"/>
    <property type="match status" value="1"/>
</dbReference>
<reference evidence="4 5" key="1">
    <citation type="journal article" date="2012" name="Proc. Natl. Acad. Sci. U.S.A.">
        <title>Antigenic diversity is generated by distinct evolutionary mechanisms in African trypanosome species.</title>
        <authorList>
            <person name="Jackson A.P."/>
            <person name="Berry A."/>
            <person name="Aslett M."/>
            <person name="Allison H.C."/>
            <person name="Burton P."/>
            <person name="Vavrova-Anderson J."/>
            <person name="Brown R."/>
            <person name="Browne H."/>
            <person name="Corton N."/>
            <person name="Hauser H."/>
            <person name="Gamble J."/>
            <person name="Gilderthorp R."/>
            <person name="Marcello L."/>
            <person name="McQuillan J."/>
            <person name="Otto T.D."/>
            <person name="Quail M.A."/>
            <person name="Sanders M.J."/>
            <person name="van Tonder A."/>
            <person name="Ginger M.L."/>
            <person name="Field M.C."/>
            <person name="Barry J.D."/>
            <person name="Hertz-Fowler C."/>
            <person name="Berriman M."/>
        </authorList>
    </citation>
    <scope>NUCLEOTIDE SEQUENCE</scope>
    <source>
        <strain evidence="4 5">Y486</strain>
    </source>
</reference>
<keyword evidence="3" id="KW-0732">Signal</keyword>
<keyword evidence="2" id="KW-0812">Transmembrane</keyword>
<evidence type="ECO:0000256" key="2">
    <source>
        <dbReference type="SAM" id="Phobius"/>
    </source>
</evidence>
<protein>
    <recommendedName>
        <fullName evidence="6">Trypanosome variant surface glycoprotein A-type N-terminal domain-containing protein</fullName>
    </recommendedName>
</protein>
<evidence type="ECO:0000256" key="1">
    <source>
        <dbReference type="SAM" id="MobiDB-lite"/>
    </source>
</evidence>
<feature type="signal peptide" evidence="3">
    <location>
        <begin position="1"/>
        <end position="28"/>
    </location>
</feature>
<feature type="compositionally biased region" description="Basic residues" evidence="1">
    <location>
        <begin position="369"/>
        <end position="383"/>
    </location>
</feature>
<dbReference type="EMBL" id="CAEX01005667">
    <property type="protein sequence ID" value="CCD20479.1"/>
    <property type="molecule type" value="Genomic_DNA"/>
</dbReference>
<evidence type="ECO:0000313" key="5">
    <source>
        <dbReference type="Proteomes" id="UP000009027"/>
    </source>
</evidence>
<evidence type="ECO:0000256" key="3">
    <source>
        <dbReference type="SAM" id="SignalP"/>
    </source>
</evidence>
<evidence type="ECO:0008006" key="6">
    <source>
        <dbReference type="Google" id="ProtNLM"/>
    </source>
</evidence>
<dbReference type="VEuPathDB" id="TriTrypDB:TvY486_0033160"/>
<proteinExistence type="predicted"/>
<keyword evidence="2" id="KW-0472">Membrane</keyword>
<sequence>MRVCSQLTAVLCLFSVPVVTMFTRIVAGDNVRTYNAVKICEMSSSLKFTAKACVDVVEQALRIEKAALERIKDTEIVLRDATEKITEADMRVEKATEPLRRLQQDLMGAELAVNAAWSKFDALRSGVRAVARSAIAIAANATTAAGRIDNFIAAFATTEFSDQNTCIMNTSDPYLKKRKSGSDPHVAATLQNELIGCTHENYTLNRPQNITITAVDDVVTLGEDGMLILGAGKSFKTPSSVPETCPFLLKEFLLKGGKTMAWGGFWTMKNSGGFTEVRFNREKRHMLVGLARAFGELELQLFNSTSRSRRRGRRATKTIPKLADAVHASLVLPGQGGKTLSFAEDLVDRIGIETEAAERPTNTTTVKTTNHKRPVRQRRRHRTSAATTLGSVASIMYLSFVLAFSNALIS</sequence>
<dbReference type="Proteomes" id="UP000009027">
    <property type="component" value="Unassembled WGS sequence"/>
</dbReference>
<keyword evidence="2" id="KW-1133">Transmembrane helix</keyword>
<gene>
    <name evidence="4" type="ORF">TvY486_0033160</name>
</gene>
<evidence type="ECO:0000313" key="4">
    <source>
        <dbReference type="EMBL" id="CCD20479.1"/>
    </source>
</evidence>